<keyword evidence="3" id="KW-1185">Reference proteome</keyword>
<dbReference type="InterPro" id="IPR041581">
    <property type="entry name" value="Glyoxalase_6"/>
</dbReference>
<dbReference type="Proteomes" id="UP000545286">
    <property type="component" value="Unassembled WGS sequence"/>
</dbReference>
<gene>
    <name evidence="2" type="ORF">FHX72_001368</name>
</gene>
<dbReference type="CDD" id="cd07247">
    <property type="entry name" value="SgaA_N_like"/>
    <property type="match status" value="1"/>
</dbReference>
<sequence length="275" mass="28783">MPRYERFDAGDPCWVELATSDPRGSASFYASVLGWSLQDMGPESGHYHLIAAGPLEDGGQATVGGLGAAEPGQRTSWIVYFNAPDLTAAHTRALEAGAASLVGPDAVMEQGSMALLADRQGATFGLWQPAGRLGFDAWGEPGTAAWFELHTTVLDEATEFYATVTCLVPHPMSGTPEFRYNQFAPRRGGADARFGAFEETSGGGQAAGGADARPPAEWLVYFVTPSVDEATARAASLGAEVRGEPTDTPFGRMANLVDPFGAGFCLVEAGTGGNE</sequence>
<dbReference type="InterPro" id="IPR029068">
    <property type="entry name" value="Glyas_Bleomycin-R_OHBP_Dase"/>
</dbReference>
<dbReference type="RefSeq" id="WP_183623816.1">
    <property type="nucleotide sequence ID" value="NZ_JACHWJ010000001.1"/>
</dbReference>
<accession>A0A7W4YFQ6</accession>
<dbReference type="InterPro" id="IPR037523">
    <property type="entry name" value="VOC_core"/>
</dbReference>
<dbReference type="Pfam" id="PF18029">
    <property type="entry name" value="Glyoxalase_6"/>
    <property type="match status" value="2"/>
</dbReference>
<name>A0A7W4YFQ6_9MICO</name>
<dbReference type="EMBL" id="JACHWJ010000001">
    <property type="protein sequence ID" value="MBB2957256.1"/>
    <property type="molecule type" value="Genomic_DNA"/>
</dbReference>
<evidence type="ECO:0000259" key="1">
    <source>
        <dbReference type="PROSITE" id="PS51819"/>
    </source>
</evidence>
<dbReference type="InterPro" id="IPR052164">
    <property type="entry name" value="Anthracycline_SecMetBiosynth"/>
</dbReference>
<dbReference type="PROSITE" id="PS51819">
    <property type="entry name" value="VOC"/>
    <property type="match status" value="2"/>
</dbReference>
<dbReference type="PANTHER" id="PTHR33993:SF10">
    <property type="entry name" value="CONSERVED PROTEIN"/>
    <property type="match status" value="1"/>
</dbReference>
<feature type="domain" description="VOC" evidence="1">
    <location>
        <begin position="11"/>
        <end position="129"/>
    </location>
</feature>
<evidence type="ECO:0000313" key="3">
    <source>
        <dbReference type="Proteomes" id="UP000545286"/>
    </source>
</evidence>
<protein>
    <recommendedName>
        <fullName evidence="1">VOC domain-containing protein</fullName>
    </recommendedName>
</protein>
<proteinExistence type="predicted"/>
<evidence type="ECO:0000313" key="2">
    <source>
        <dbReference type="EMBL" id="MBB2957256.1"/>
    </source>
</evidence>
<dbReference type="Gene3D" id="3.10.180.10">
    <property type="entry name" value="2,3-Dihydroxybiphenyl 1,2-Dioxygenase, domain 1"/>
    <property type="match status" value="2"/>
</dbReference>
<dbReference type="AlphaFoldDB" id="A0A7W4YFQ6"/>
<dbReference type="SUPFAM" id="SSF54593">
    <property type="entry name" value="Glyoxalase/Bleomycin resistance protein/Dihydroxybiphenyl dioxygenase"/>
    <property type="match status" value="2"/>
</dbReference>
<reference evidence="2 3" key="1">
    <citation type="submission" date="2020-08" db="EMBL/GenBank/DDBJ databases">
        <title>Sequencing the genomes of 1000 actinobacteria strains.</title>
        <authorList>
            <person name="Klenk H.-P."/>
        </authorList>
    </citation>
    <scope>NUCLEOTIDE SEQUENCE [LARGE SCALE GENOMIC DNA]</scope>
    <source>
        <strain evidence="2 3">DSM 20419</strain>
    </source>
</reference>
<feature type="domain" description="VOC" evidence="1">
    <location>
        <begin position="143"/>
        <end position="269"/>
    </location>
</feature>
<comment type="caution">
    <text evidence="2">The sequence shown here is derived from an EMBL/GenBank/DDBJ whole genome shotgun (WGS) entry which is preliminary data.</text>
</comment>
<dbReference type="PANTHER" id="PTHR33993">
    <property type="entry name" value="GLYOXALASE-RELATED"/>
    <property type="match status" value="1"/>
</dbReference>
<organism evidence="2 3">
    <name type="scientific">Pseudoclavibacter helvolus</name>
    <dbReference type="NCBI Taxonomy" id="255205"/>
    <lineage>
        <taxon>Bacteria</taxon>
        <taxon>Bacillati</taxon>
        <taxon>Actinomycetota</taxon>
        <taxon>Actinomycetes</taxon>
        <taxon>Micrococcales</taxon>
        <taxon>Microbacteriaceae</taxon>
        <taxon>Pseudoclavibacter</taxon>
    </lineage>
</organism>